<dbReference type="EMBL" id="JARACI010000188">
    <property type="protein sequence ID" value="MDD9205016.1"/>
    <property type="molecule type" value="Genomic_DNA"/>
</dbReference>
<name>A0ABT5TVU5_9MICO</name>
<evidence type="ECO:0000256" key="1">
    <source>
        <dbReference type="ARBA" id="ARBA00022679"/>
    </source>
</evidence>
<dbReference type="Proteomes" id="UP001165561">
    <property type="component" value="Unassembled WGS sequence"/>
</dbReference>
<proteinExistence type="predicted"/>
<keyword evidence="1" id="KW-0808">Transferase</keyword>
<evidence type="ECO:0000313" key="3">
    <source>
        <dbReference type="EMBL" id="MDD9205016.1"/>
    </source>
</evidence>
<dbReference type="Pfam" id="PF00534">
    <property type="entry name" value="Glycos_transf_1"/>
    <property type="match status" value="1"/>
</dbReference>
<sequence>MLVEVANAGRLKNIPALLRAFRKVRRTVPVAELRLIGPGLERDAPLATWARNRRLAAGVRFVGSVSRAEVSTHLSEAWVHVHASLEESFGMSILEALALGTPVVAGRSAGAVPWVLADGVAGVLVDVRDPEALAKSVLALLMDEERRAQLA</sequence>
<reference evidence="3" key="1">
    <citation type="submission" date="2023-02" db="EMBL/GenBank/DDBJ databases">
        <title>Georgenia sp.10Sc9-8, isolated from a soil sample collected from the Taklamakan desert.</title>
        <authorList>
            <person name="Liu S."/>
        </authorList>
    </citation>
    <scope>NUCLEOTIDE SEQUENCE</scope>
    <source>
        <strain evidence="3">10Sc9-8</strain>
    </source>
</reference>
<evidence type="ECO:0000259" key="2">
    <source>
        <dbReference type="Pfam" id="PF00534"/>
    </source>
</evidence>
<keyword evidence="4" id="KW-1185">Reference proteome</keyword>
<dbReference type="Gene3D" id="3.40.50.2000">
    <property type="entry name" value="Glycogen Phosphorylase B"/>
    <property type="match status" value="1"/>
</dbReference>
<feature type="non-terminal residue" evidence="3">
    <location>
        <position position="151"/>
    </location>
</feature>
<evidence type="ECO:0000313" key="4">
    <source>
        <dbReference type="Proteomes" id="UP001165561"/>
    </source>
</evidence>
<accession>A0ABT5TVU5</accession>
<dbReference type="InterPro" id="IPR050194">
    <property type="entry name" value="Glycosyltransferase_grp1"/>
</dbReference>
<dbReference type="PANTHER" id="PTHR45947">
    <property type="entry name" value="SULFOQUINOVOSYL TRANSFERASE SQD2"/>
    <property type="match status" value="1"/>
</dbReference>
<gene>
    <name evidence="3" type="ORF">PU560_00885</name>
</gene>
<dbReference type="SUPFAM" id="SSF53756">
    <property type="entry name" value="UDP-Glycosyltransferase/glycogen phosphorylase"/>
    <property type="match status" value="1"/>
</dbReference>
<feature type="domain" description="Glycosyl transferase family 1" evidence="2">
    <location>
        <begin position="4"/>
        <end position="150"/>
    </location>
</feature>
<comment type="caution">
    <text evidence="3">The sequence shown here is derived from an EMBL/GenBank/DDBJ whole genome shotgun (WGS) entry which is preliminary data.</text>
</comment>
<dbReference type="CDD" id="cd03801">
    <property type="entry name" value="GT4_PimA-like"/>
    <property type="match status" value="1"/>
</dbReference>
<dbReference type="PANTHER" id="PTHR45947:SF14">
    <property type="entry name" value="SLL1723 PROTEIN"/>
    <property type="match status" value="1"/>
</dbReference>
<protein>
    <submittedName>
        <fullName evidence="3">Glycosyltransferase</fullName>
    </submittedName>
</protein>
<organism evidence="3 4">
    <name type="scientific">Georgenia halotolerans</name>
    <dbReference type="NCBI Taxonomy" id="3028317"/>
    <lineage>
        <taxon>Bacteria</taxon>
        <taxon>Bacillati</taxon>
        <taxon>Actinomycetota</taxon>
        <taxon>Actinomycetes</taxon>
        <taxon>Micrococcales</taxon>
        <taxon>Bogoriellaceae</taxon>
        <taxon>Georgenia</taxon>
    </lineage>
</organism>
<dbReference type="InterPro" id="IPR001296">
    <property type="entry name" value="Glyco_trans_1"/>
</dbReference>